<evidence type="ECO:0000313" key="3">
    <source>
        <dbReference type="Proteomes" id="UP000186698"/>
    </source>
</evidence>
<gene>
    <name evidence="4 5" type="primary">zfyve16.S</name>
</gene>
<dbReference type="SUPFAM" id="SSF57903">
    <property type="entry name" value="FYVE/PHD zinc finger"/>
    <property type="match status" value="1"/>
</dbReference>
<dbReference type="RefSeq" id="XP_018099890.1">
    <property type="nucleotide sequence ID" value="XM_018244401.2"/>
</dbReference>
<dbReference type="Gene3D" id="3.30.500.40">
    <property type="match status" value="1"/>
</dbReference>
<dbReference type="Gene3D" id="4.10.720.10">
    <property type="entry name" value="Smad anchor for receptor activation, Smad-binding domain"/>
    <property type="match status" value="1"/>
</dbReference>
<dbReference type="PANTHER" id="PTHR46319:SF1">
    <property type="entry name" value="ZINC FINGER FYVE DOMAIN-CONTAINING PROTEIN 16"/>
    <property type="match status" value="1"/>
</dbReference>
<feature type="compositionally biased region" description="Polar residues" evidence="2">
    <location>
        <begin position="610"/>
        <end position="636"/>
    </location>
</feature>
<accession>A0A1L8HRD4</accession>
<dbReference type="STRING" id="8355.A0A1L8HRD4"/>
<dbReference type="Proteomes" id="UP000186698">
    <property type="component" value="Chromosome 1S"/>
</dbReference>
<protein>
    <recommendedName>
        <fullName evidence="1">Zinc finger FYVE domain-containing protein</fullName>
    </recommendedName>
</protein>
<dbReference type="InterPro" id="IPR011011">
    <property type="entry name" value="Znf_FYVE_PHD"/>
</dbReference>
<dbReference type="Gene3D" id="3.30.1360.220">
    <property type="entry name" value="Domain of unknown function (DUF3480), N-terminal subdomain"/>
    <property type="match status" value="1"/>
</dbReference>
<dbReference type="CTD" id="108707248"/>
<feature type="region of interest" description="Disordered" evidence="2">
    <location>
        <begin position="218"/>
        <end position="242"/>
    </location>
</feature>
<feature type="compositionally biased region" description="Polar residues" evidence="2">
    <location>
        <begin position="667"/>
        <end position="680"/>
    </location>
</feature>
<dbReference type="PIRSF" id="PIRSF037289">
    <property type="entry name" value="SARA/endofin"/>
    <property type="match status" value="1"/>
</dbReference>
<keyword evidence="1" id="KW-0479">Metal-binding</keyword>
<dbReference type="InterPro" id="IPR022557">
    <property type="entry name" value="SARA-like_C"/>
</dbReference>
<keyword evidence="1" id="KW-0472">Membrane</keyword>
<dbReference type="PROSITE" id="PS50178">
    <property type="entry name" value="ZF_FYVE"/>
    <property type="match status" value="1"/>
</dbReference>
<dbReference type="InterPro" id="IPR035438">
    <property type="entry name" value="SARA/endofin"/>
</dbReference>
<evidence type="ECO:0000313" key="5">
    <source>
        <dbReference type="Xenbase" id="XB-GENE-6486270"/>
    </source>
</evidence>
<dbReference type="GeneID" id="108707248"/>
<dbReference type="InterPro" id="IPR000306">
    <property type="entry name" value="Znf_FYVE"/>
</dbReference>
<dbReference type="CDD" id="cd15729">
    <property type="entry name" value="FYVE_endofin"/>
    <property type="match status" value="1"/>
</dbReference>
<dbReference type="OrthoDB" id="5872154at2759"/>
<dbReference type="Pfam" id="PF11409">
    <property type="entry name" value="SARA"/>
    <property type="match status" value="1"/>
</dbReference>
<dbReference type="Pfam" id="PF11979">
    <property type="entry name" value="SARA_C"/>
    <property type="match status" value="1"/>
</dbReference>
<dbReference type="GO" id="GO:0016197">
    <property type="term" value="P:endosomal transport"/>
    <property type="evidence" value="ECO:0000318"/>
    <property type="project" value="GO_Central"/>
</dbReference>
<dbReference type="PaxDb" id="8355-A0A1L8HRD4"/>
<reference evidence="4" key="1">
    <citation type="submission" date="2025-08" db="UniProtKB">
        <authorList>
            <consortium name="RefSeq"/>
        </authorList>
    </citation>
    <scope>IDENTIFICATION</scope>
    <source>
        <strain evidence="4">J_2021</strain>
        <tissue evidence="4">Erythrocytes</tissue>
    </source>
</reference>
<feature type="compositionally biased region" description="Low complexity" evidence="2">
    <location>
        <begin position="219"/>
        <end position="237"/>
    </location>
</feature>
<dbReference type="InterPro" id="IPR013083">
    <property type="entry name" value="Znf_RING/FYVE/PHD"/>
</dbReference>
<feature type="region of interest" description="Disordered" evidence="2">
    <location>
        <begin position="610"/>
        <end position="680"/>
    </location>
</feature>
<dbReference type="InterPro" id="IPR037145">
    <property type="entry name" value="SARA_Smad-bd_sf"/>
</dbReference>
<evidence type="ECO:0000313" key="4">
    <source>
        <dbReference type="RefSeq" id="XP_018099890.1"/>
    </source>
</evidence>
<dbReference type="SMART" id="SM01422">
    <property type="entry name" value="SARA"/>
    <property type="match status" value="1"/>
</dbReference>
<dbReference type="InterPro" id="IPR024608">
    <property type="entry name" value="SARA-like_SBD"/>
</dbReference>
<dbReference type="GO" id="GO:0046872">
    <property type="term" value="F:metal ion binding"/>
    <property type="evidence" value="ECO:0007669"/>
    <property type="project" value="UniProtKB-UniRule"/>
</dbReference>
<dbReference type="GO" id="GO:0005829">
    <property type="term" value="C:cytosol"/>
    <property type="evidence" value="ECO:0007669"/>
    <property type="project" value="UniProtKB-UniRule"/>
</dbReference>
<dbReference type="GO" id="GO:0031901">
    <property type="term" value="C:early endosome membrane"/>
    <property type="evidence" value="ECO:0000318"/>
    <property type="project" value="GO_Central"/>
</dbReference>
<dbReference type="PANTHER" id="PTHR46319">
    <property type="entry name" value="ZINC FINGER FYVE DOMAIN-CONTAINING PROTEIN"/>
    <property type="match status" value="1"/>
</dbReference>
<comment type="subcellular location">
    <subcellularLocation>
        <location evidence="1">Cytoplasm</location>
    </subcellularLocation>
    <subcellularLocation>
        <location evidence="1">Early endosome membrane</location>
    </subcellularLocation>
</comment>
<keyword evidence="1" id="KW-0963">Cytoplasm</keyword>
<keyword evidence="3" id="KW-1185">Reference proteome</keyword>
<dbReference type="AGR" id="Xenbase:XB-GENE-6486270"/>
<proteinExistence type="predicted"/>
<dbReference type="Xenbase" id="XB-GENE-6486270">
    <property type="gene designation" value="zfyve16.S"/>
</dbReference>
<evidence type="ECO:0000256" key="1">
    <source>
        <dbReference type="PIRNR" id="PIRNR037289"/>
    </source>
</evidence>
<dbReference type="SMART" id="SM01421">
    <property type="entry name" value="DUF3480"/>
    <property type="match status" value="1"/>
</dbReference>
<dbReference type="FunFam" id="3.30.40.10:FF:000084">
    <property type="entry name" value="Zinc finger, FYVE domain-containing 9b"/>
    <property type="match status" value="1"/>
</dbReference>
<name>A0A1L8HRD4_XENLA</name>
<dbReference type="Pfam" id="PF01363">
    <property type="entry name" value="FYVE"/>
    <property type="match status" value="1"/>
</dbReference>
<dbReference type="SMART" id="SM00064">
    <property type="entry name" value="FYVE"/>
    <property type="match status" value="1"/>
</dbReference>
<organism evidence="3 4">
    <name type="scientific">Xenopus laevis</name>
    <name type="common">African clawed frog</name>
    <dbReference type="NCBI Taxonomy" id="8355"/>
    <lineage>
        <taxon>Eukaryota</taxon>
        <taxon>Metazoa</taxon>
        <taxon>Chordata</taxon>
        <taxon>Craniata</taxon>
        <taxon>Vertebrata</taxon>
        <taxon>Euteleostomi</taxon>
        <taxon>Amphibia</taxon>
        <taxon>Batrachia</taxon>
        <taxon>Anura</taxon>
        <taxon>Pipoidea</taxon>
        <taxon>Pipidae</taxon>
        <taxon>Xenopodinae</taxon>
        <taxon>Xenopus</taxon>
        <taxon>Xenopus</taxon>
    </lineage>
</organism>
<sequence length="1439" mass="156070">MDNYFQAVVIDLDKLLDDFEQNADVLDNYQSLGASFGSNQCSLYSDDICHQPEFSAPRKQLNERNSPQQALYSAYEDVDFQTYCPEMCAEKNVTGLDLLSCVDSGDSNDDVSGLGRTSVPLCDLISDTGNLIHKDISTAPEISSTNLSDLELISDTAIHSVSGTESSISWQADALEHEGGTWLPITRPNLLGICSKDDSSSISLDQSLACNLDQENRANDSVSNTDTVSSTNTSTSDGYVSDDLPYETLTGGQEFLGILGERDAQCLPGAENEEAINEGCIEALCSDTAVKGKGAVVGHASRAIEPAADQGQPVLETIITSQWADDMSDVSTDSSVSVDNGQMESLVQKEVSSSTSVAASVINKCIAPEKIITVQNNDAMTTVGPVAVTVLLDDKGLDVDSVQEVHVPPLAKKDVAQETKYLDAQEKNTSHHAPKALAPDAMESRKDEQFLDIASVSNSEFNEHFLHDLISCDVLNEAYISDAELDAFLKQEDGQLSTPYTLHNDCPPYDFTCTGNTPAAGETAGDLDMDSRCVGDDYIGAAVSSSPSYTSKQESSVLGVESQVKITSDKSLPVAVTDGDTASLSSHIGGARPKQLFNSHQKLLPGTSQNALVNADPQDNNSPEQSSADVTPSSPISVAEAPPHLPKSANTNGSSELSKKEKECGSENGTLQNPVLGQRQPTWIPDSEALTCMNCSVKFTFTKRRHHCRACGKVFCAVCCSQKWKLLYMDKEARVCVVCYGLVSKVQAFERMMSPTGPSPNPNVPSEYCSTIPPLVQAQAAGTFNSPPPTVLVPGSVLKQPGVQGNQKEPKRVWFADGLLPNGEVADTTKFSSFVKRSSQDLSPAACSLPAPMTAEQTPSNLKEERTHLETSPIDSCVEKKALPEAPSAFKVSSPADYSMLCGLDKCVSRDLSLIPDDDEKLPPLLLASGDGGDALVENNPTNKEVLLLLEEGLNLATFILNANLLLHVKIVTYASEKCWFFSTNGLHGLGQAEIVILLACLENEEVLPKDMFRVFIDIYREAQKGRYVGDLENITFTESFLSSKDHGGFLFFAPTFQDLTGLPLPNSPFLCGVIIQKMEAPWAKVFPIRLMLRLGAESGVYPCPLMSRRHRKPLFGEIGHTIINLLTDLRNYQYTIPHVDGLLIHMQVGNISIKIPSKRHNEILKVIHACNEHVISIGASFSLEADSHLVCVQNSDGIYQTQANSTPGKAREVTGASFVVFNGALKTSSGFLAKSSIVEDGLMVQIMPDMMEALWQALRDKKDFRIACGKIDSADSMEEVTICWVETEEKQNKGITSPIDGQSMEGIPSERIGQETDFEVNDKTVKCTEVFYLLRDGEPNSEVAHSQFAKEIATACAAALCPHIKTLKDSGMNRIGLRVSMDIDMVEYRAGSRGQLLPQLYLNDLDCALIPVIHNRTSDTSILPLVMELIFFLIENLN</sequence>
<dbReference type="Bgee" id="108707248">
    <property type="expression patterns" value="Expressed in egg cell and 12 other cell types or tissues"/>
</dbReference>
<dbReference type="KEGG" id="xla:108707248"/>
<dbReference type="InterPro" id="IPR017455">
    <property type="entry name" value="Znf_FYVE-rel"/>
</dbReference>
<dbReference type="Gene3D" id="3.30.40.10">
    <property type="entry name" value="Zinc/RING finger domain, C3HC4 (zinc finger)"/>
    <property type="match status" value="1"/>
</dbReference>
<keyword evidence="1" id="KW-0967">Endosome</keyword>
<evidence type="ECO:0000256" key="2">
    <source>
        <dbReference type="SAM" id="MobiDB-lite"/>
    </source>
</evidence>